<organism evidence="2 3">
    <name type="scientific">Pristionchus mayeri</name>
    <dbReference type="NCBI Taxonomy" id="1317129"/>
    <lineage>
        <taxon>Eukaryota</taxon>
        <taxon>Metazoa</taxon>
        <taxon>Ecdysozoa</taxon>
        <taxon>Nematoda</taxon>
        <taxon>Chromadorea</taxon>
        <taxon>Rhabditida</taxon>
        <taxon>Rhabditina</taxon>
        <taxon>Diplogasteromorpha</taxon>
        <taxon>Diplogasteroidea</taxon>
        <taxon>Neodiplogasteridae</taxon>
        <taxon>Pristionchus</taxon>
    </lineage>
</organism>
<feature type="transmembrane region" description="Helical" evidence="1">
    <location>
        <begin position="39"/>
        <end position="58"/>
    </location>
</feature>
<protein>
    <submittedName>
        <fullName evidence="2">Uncharacterized protein</fullName>
    </submittedName>
</protein>
<proteinExistence type="predicted"/>
<sequence>EEGAETPYKHEVINALLCLLLSVFLLIKPNLRDLYKLNLIPIIILQFIGSSAFVAQYCNPYEQCYKPETWLRYITDKLIRSIYVIKPFFILNCLIREPLSKKFSRMGLLSSILIPVVLYLL</sequence>
<evidence type="ECO:0000256" key="1">
    <source>
        <dbReference type="SAM" id="Phobius"/>
    </source>
</evidence>
<feature type="non-terminal residue" evidence="2">
    <location>
        <position position="121"/>
    </location>
</feature>
<dbReference type="EMBL" id="BTRK01000002">
    <property type="protein sequence ID" value="GMR35002.1"/>
    <property type="molecule type" value="Genomic_DNA"/>
</dbReference>
<feature type="transmembrane region" description="Helical" evidence="1">
    <location>
        <begin position="12"/>
        <end position="27"/>
    </location>
</feature>
<keyword evidence="3" id="KW-1185">Reference proteome</keyword>
<accession>A0AAN4Z5R5</accession>
<keyword evidence="1" id="KW-0812">Transmembrane</keyword>
<feature type="transmembrane region" description="Helical" evidence="1">
    <location>
        <begin position="102"/>
        <end position="120"/>
    </location>
</feature>
<evidence type="ECO:0000313" key="3">
    <source>
        <dbReference type="Proteomes" id="UP001328107"/>
    </source>
</evidence>
<evidence type="ECO:0000313" key="2">
    <source>
        <dbReference type="EMBL" id="GMR35002.1"/>
    </source>
</evidence>
<comment type="caution">
    <text evidence="2">The sequence shown here is derived from an EMBL/GenBank/DDBJ whole genome shotgun (WGS) entry which is preliminary data.</text>
</comment>
<dbReference type="Proteomes" id="UP001328107">
    <property type="component" value="Unassembled WGS sequence"/>
</dbReference>
<dbReference type="AlphaFoldDB" id="A0AAN4Z5R5"/>
<name>A0AAN4Z5R5_9BILA</name>
<keyword evidence="1" id="KW-1133">Transmembrane helix</keyword>
<gene>
    <name evidence="2" type="ORF">PMAYCL1PPCAC_05197</name>
</gene>
<keyword evidence="1" id="KW-0472">Membrane</keyword>
<reference evidence="3" key="1">
    <citation type="submission" date="2022-10" db="EMBL/GenBank/DDBJ databases">
        <title>Genome assembly of Pristionchus species.</title>
        <authorList>
            <person name="Yoshida K."/>
            <person name="Sommer R.J."/>
        </authorList>
    </citation>
    <scope>NUCLEOTIDE SEQUENCE [LARGE SCALE GENOMIC DNA]</scope>
    <source>
        <strain evidence="3">RS5460</strain>
    </source>
</reference>
<feature type="non-terminal residue" evidence="2">
    <location>
        <position position="1"/>
    </location>
</feature>